<name>A0ABT8F107_9BACT</name>
<dbReference type="Pfam" id="PF00069">
    <property type="entry name" value="Pkinase"/>
    <property type="match status" value="1"/>
</dbReference>
<sequence length="538" mass="61196">MDIINLKIEQEIYRSNTTQIVQGFDPVSQKKIIVKSAELSSIKSHSIRSEYQVTEKLNIGGLPKSISLSQHDNRVVYIREFYEGHNLGQYMDLYQPDITQSLKIALQLAHTLGLIHEKGVIHKDICPDNILVDLTGTRPIIIDFDQATKYKINESQVKEAKHMQGRLLFISPEQTGRTNKSLDYRTDLYSLGATFYYLFSGKYPFFSEDPLELIHAHIAKSPEAPSVFNPAIPEVLDRIILKLLAKNVEDRYQSAFGLRHDLEKVSLLIELNRVELFQLGEKDYSGKFSVTEKTFGREQEIRQLNEALEEVRQQKKVLVHISGESGVGKTALVKGFLSKVDVRNTVLLSAEFKQNQRNVPFSGWTRIFDGLVDHILTLSSEEIEFWKGKILAAVGEAGYMLTELSPKLQWIIGEQSESLDTDSKEAQNRLYYVSKSFLQVFVSEYPGIIIFFDDIQWADQPSIDLLHNVCQDEQLKSVLFIVSEAISTEPHPKMLPPFQVAPSSAYLQSKSIQVLNLHKGFVRNIIADSFPGKEEDRS</sequence>
<keyword evidence="3" id="KW-1185">Reference proteome</keyword>
<dbReference type="RefSeq" id="WP_320002655.1">
    <property type="nucleotide sequence ID" value="NZ_JAUHJS010000001.1"/>
</dbReference>
<accession>A0ABT8F107</accession>
<dbReference type="PROSITE" id="PS50011">
    <property type="entry name" value="PROTEIN_KINASE_DOM"/>
    <property type="match status" value="1"/>
</dbReference>
<dbReference type="InterPro" id="IPR041664">
    <property type="entry name" value="AAA_16"/>
</dbReference>
<dbReference type="SMART" id="SM00220">
    <property type="entry name" value="S_TKc"/>
    <property type="match status" value="1"/>
</dbReference>
<feature type="domain" description="Protein kinase" evidence="1">
    <location>
        <begin position="6"/>
        <end position="263"/>
    </location>
</feature>
<organism evidence="2 3">
    <name type="scientific">Shiella aurantiaca</name>
    <dbReference type="NCBI Taxonomy" id="3058365"/>
    <lineage>
        <taxon>Bacteria</taxon>
        <taxon>Pseudomonadati</taxon>
        <taxon>Bacteroidota</taxon>
        <taxon>Cytophagia</taxon>
        <taxon>Cytophagales</taxon>
        <taxon>Shiellaceae</taxon>
        <taxon>Shiella</taxon>
    </lineage>
</organism>
<protein>
    <submittedName>
        <fullName evidence="2">AAA family ATPase</fullName>
    </submittedName>
</protein>
<comment type="caution">
    <text evidence="2">The sequence shown here is derived from an EMBL/GenBank/DDBJ whole genome shotgun (WGS) entry which is preliminary data.</text>
</comment>
<dbReference type="InterPro" id="IPR011009">
    <property type="entry name" value="Kinase-like_dom_sf"/>
</dbReference>
<dbReference type="InterPro" id="IPR000719">
    <property type="entry name" value="Prot_kinase_dom"/>
</dbReference>
<dbReference type="PANTHER" id="PTHR43642">
    <property type="entry name" value="HYBRID SIGNAL TRANSDUCTION HISTIDINE KINASE G"/>
    <property type="match status" value="1"/>
</dbReference>
<dbReference type="Gene3D" id="1.10.510.10">
    <property type="entry name" value="Transferase(Phosphotransferase) domain 1"/>
    <property type="match status" value="1"/>
</dbReference>
<dbReference type="Pfam" id="PF13191">
    <property type="entry name" value="AAA_16"/>
    <property type="match status" value="1"/>
</dbReference>
<dbReference type="EMBL" id="JAUHJS010000001">
    <property type="protein sequence ID" value="MDN4164128.1"/>
    <property type="molecule type" value="Genomic_DNA"/>
</dbReference>
<dbReference type="CDD" id="cd14014">
    <property type="entry name" value="STKc_PknB_like"/>
    <property type="match status" value="1"/>
</dbReference>
<dbReference type="Proteomes" id="UP001168552">
    <property type="component" value="Unassembled WGS sequence"/>
</dbReference>
<evidence type="ECO:0000313" key="2">
    <source>
        <dbReference type="EMBL" id="MDN4164128.1"/>
    </source>
</evidence>
<dbReference type="InterPro" id="IPR008266">
    <property type="entry name" value="Tyr_kinase_AS"/>
</dbReference>
<dbReference type="InterPro" id="IPR053159">
    <property type="entry name" value="Hybrid_Histidine_Kinase"/>
</dbReference>
<dbReference type="PANTHER" id="PTHR43642:SF1">
    <property type="entry name" value="HYBRID SIGNAL TRANSDUCTION HISTIDINE KINASE G"/>
    <property type="match status" value="1"/>
</dbReference>
<gene>
    <name evidence="2" type="ORF">QWY31_01380</name>
</gene>
<dbReference type="SUPFAM" id="SSF56112">
    <property type="entry name" value="Protein kinase-like (PK-like)"/>
    <property type="match status" value="1"/>
</dbReference>
<evidence type="ECO:0000259" key="1">
    <source>
        <dbReference type="PROSITE" id="PS50011"/>
    </source>
</evidence>
<dbReference type="InterPro" id="IPR027417">
    <property type="entry name" value="P-loop_NTPase"/>
</dbReference>
<evidence type="ECO:0000313" key="3">
    <source>
        <dbReference type="Proteomes" id="UP001168552"/>
    </source>
</evidence>
<dbReference type="PROSITE" id="PS00109">
    <property type="entry name" value="PROTEIN_KINASE_TYR"/>
    <property type="match status" value="1"/>
</dbReference>
<proteinExistence type="predicted"/>
<dbReference type="Gene3D" id="3.40.50.300">
    <property type="entry name" value="P-loop containing nucleotide triphosphate hydrolases"/>
    <property type="match status" value="1"/>
</dbReference>
<dbReference type="SUPFAM" id="SSF52540">
    <property type="entry name" value="P-loop containing nucleoside triphosphate hydrolases"/>
    <property type="match status" value="1"/>
</dbReference>
<reference evidence="2" key="1">
    <citation type="submission" date="2023-06" db="EMBL/GenBank/DDBJ databases">
        <title>Cytophagales bacterium Strain LB-30, isolated from soil.</title>
        <authorList>
            <person name="Liu B."/>
        </authorList>
    </citation>
    <scope>NUCLEOTIDE SEQUENCE</scope>
    <source>
        <strain evidence="2">LB-30</strain>
    </source>
</reference>